<dbReference type="EMBL" id="KN818088">
    <property type="protein sequence ID" value="KJA12601.1"/>
    <property type="molecule type" value="Genomic_DNA"/>
</dbReference>
<evidence type="ECO:0000256" key="1">
    <source>
        <dbReference type="SAM" id="MobiDB-lite"/>
    </source>
</evidence>
<keyword evidence="3" id="KW-1185">Reference proteome</keyword>
<sequence length="100" mass="10728">MARARARQLPAAPHQRAARPILSFPPPPLPTARPPPSPPTTAAAAKPPTAVAPSSVHERRHPERAHYRLPPPVQPAARCCLLNDARGTSPRCHVTTRNAP</sequence>
<organism evidence="2 3">
    <name type="scientific">Hypholoma sublateritium (strain FD-334 SS-4)</name>
    <dbReference type="NCBI Taxonomy" id="945553"/>
    <lineage>
        <taxon>Eukaryota</taxon>
        <taxon>Fungi</taxon>
        <taxon>Dikarya</taxon>
        <taxon>Basidiomycota</taxon>
        <taxon>Agaricomycotina</taxon>
        <taxon>Agaricomycetes</taxon>
        <taxon>Agaricomycetidae</taxon>
        <taxon>Agaricales</taxon>
        <taxon>Agaricineae</taxon>
        <taxon>Strophariaceae</taxon>
        <taxon>Hypholoma</taxon>
    </lineage>
</organism>
<reference evidence="3" key="1">
    <citation type="submission" date="2014-04" db="EMBL/GenBank/DDBJ databases">
        <title>Evolutionary Origins and Diversification of the Mycorrhizal Mutualists.</title>
        <authorList>
            <consortium name="DOE Joint Genome Institute"/>
            <consortium name="Mycorrhizal Genomics Consortium"/>
            <person name="Kohler A."/>
            <person name="Kuo A."/>
            <person name="Nagy L.G."/>
            <person name="Floudas D."/>
            <person name="Copeland A."/>
            <person name="Barry K.W."/>
            <person name="Cichocki N."/>
            <person name="Veneault-Fourrey C."/>
            <person name="LaButti K."/>
            <person name="Lindquist E.A."/>
            <person name="Lipzen A."/>
            <person name="Lundell T."/>
            <person name="Morin E."/>
            <person name="Murat C."/>
            <person name="Riley R."/>
            <person name="Ohm R."/>
            <person name="Sun H."/>
            <person name="Tunlid A."/>
            <person name="Henrissat B."/>
            <person name="Grigoriev I.V."/>
            <person name="Hibbett D.S."/>
            <person name="Martin F."/>
        </authorList>
    </citation>
    <scope>NUCLEOTIDE SEQUENCE [LARGE SCALE GENOMIC DNA]</scope>
    <source>
        <strain evidence="3">FD-334 SS-4</strain>
    </source>
</reference>
<feature type="compositionally biased region" description="Low complexity" evidence="1">
    <location>
        <begin position="7"/>
        <end position="22"/>
    </location>
</feature>
<evidence type="ECO:0000313" key="2">
    <source>
        <dbReference type="EMBL" id="KJA12601.1"/>
    </source>
</evidence>
<feature type="region of interest" description="Disordered" evidence="1">
    <location>
        <begin position="1"/>
        <end position="71"/>
    </location>
</feature>
<feature type="compositionally biased region" description="Low complexity" evidence="1">
    <location>
        <begin position="40"/>
        <end position="55"/>
    </location>
</feature>
<feature type="compositionally biased region" description="Basic and acidic residues" evidence="1">
    <location>
        <begin position="56"/>
        <end position="66"/>
    </location>
</feature>
<protein>
    <submittedName>
        <fullName evidence="2">Uncharacterized protein</fullName>
    </submittedName>
</protein>
<name>A0A0D2N715_HYPSF</name>
<gene>
    <name evidence="2" type="ORF">HYPSUDRAFT_210332</name>
</gene>
<evidence type="ECO:0000313" key="3">
    <source>
        <dbReference type="Proteomes" id="UP000054270"/>
    </source>
</evidence>
<feature type="compositionally biased region" description="Pro residues" evidence="1">
    <location>
        <begin position="23"/>
        <end position="39"/>
    </location>
</feature>
<dbReference type="AlphaFoldDB" id="A0A0D2N715"/>
<accession>A0A0D2N715</accession>
<proteinExistence type="predicted"/>
<dbReference type="Proteomes" id="UP000054270">
    <property type="component" value="Unassembled WGS sequence"/>
</dbReference>